<evidence type="ECO:0000256" key="1">
    <source>
        <dbReference type="SAM" id="SignalP"/>
    </source>
</evidence>
<protein>
    <submittedName>
        <fullName evidence="3">Cystein rich protein</fullName>
    </submittedName>
</protein>
<keyword evidence="1" id="KW-0732">Signal</keyword>
<name>A0A1I8AJG0_9BILA</name>
<evidence type="ECO:0000313" key="2">
    <source>
        <dbReference type="Proteomes" id="UP000095287"/>
    </source>
</evidence>
<dbReference type="WBParaSite" id="L893_g6584.t1">
    <property type="protein sequence ID" value="L893_g6584.t1"/>
    <property type="gene ID" value="L893_g6584"/>
</dbReference>
<evidence type="ECO:0000313" key="3">
    <source>
        <dbReference type="WBParaSite" id="L893_g6584.t1"/>
    </source>
</evidence>
<dbReference type="AlphaFoldDB" id="A0A1I8AJG0"/>
<sequence length="343" mass="37668">MRLKHSALFIFLLLKESSCLVRYTYLGANRFEASEGLETSEVHDYILATNADDKMCSADTTRNGIPLEKDLSAEYCRFVGFDIANCVSSKLTFFDLDCPAGEERVDVKKEKRLCCPVGEKLAEERDGKALCCPQKKELRDVVNGKAICCAPNENHKQGTTLCCPMGEKLAEERDGKALCCPQKKELKDVVDGKTVCCDPDENHEKGTSICCPTGESYSKLEDTERCCPNGTTLSKSANGDFGCCPKGGHFEKNEDGEAVCCGDGYVLKGFYKGGKKACCTANSTLYEDDGVCCSPGLIPSKAANEYTGCCKQGYNLYYASDDIYRCCFPDYNIDLETRSCVKL</sequence>
<reference evidence="3" key="1">
    <citation type="submission" date="2016-11" db="UniProtKB">
        <authorList>
            <consortium name="WormBaseParasite"/>
        </authorList>
    </citation>
    <scope>IDENTIFICATION</scope>
</reference>
<keyword evidence="2" id="KW-1185">Reference proteome</keyword>
<dbReference type="Proteomes" id="UP000095287">
    <property type="component" value="Unplaced"/>
</dbReference>
<accession>A0A1I8AJG0</accession>
<feature type="chain" id="PRO_5009314780" evidence="1">
    <location>
        <begin position="20"/>
        <end position="343"/>
    </location>
</feature>
<proteinExistence type="predicted"/>
<feature type="signal peptide" evidence="1">
    <location>
        <begin position="1"/>
        <end position="19"/>
    </location>
</feature>
<organism evidence="2 3">
    <name type="scientific">Steinernema glaseri</name>
    <dbReference type="NCBI Taxonomy" id="37863"/>
    <lineage>
        <taxon>Eukaryota</taxon>
        <taxon>Metazoa</taxon>
        <taxon>Ecdysozoa</taxon>
        <taxon>Nematoda</taxon>
        <taxon>Chromadorea</taxon>
        <taxon>Rhabditida</taxon>
        <taxon>Tylenchina</taxon>
        <taxon>Panagrolaimomorpha</taxon>
        <taxon>Strongyloidoidea</taxon>
        <taxon>Steinernematidae</taxon>
        <taxon>Steinernema</taxon>
    </lineage>
</organism>